<dbReference type="InterPro" id="IPR005648">
    <property type="entry name" value="FlgD"/>
</dbReference>
<reference evidence="8 9" key="1">
    <citation type="submission" date="2016-02" db="EMBL/GenBank/DDBJ databases">
        <authorList>
            <person name="Wen L."/>
            <person name="He K."/>
            <person name="Yang H."/>
        </authorList>
    </citation>
    <scope>NUCLEOTIDE SEQUENCE [LARGE SCALE GENOMIC DNA]</scope>
    <source>
        <strain evidence="8 9">TSA40</strain>
    </source>
</reference>
<dbReference type="EMBL" id="LSTO01000001">
    <property type="protein sequence ID" value="OWW19986.1"/>
    <property type="molecule type" value="Genomic_DNA"/>
</dbReference>
<protein>
    <recommendedName>
        <fullName evidence="2 5">Basal-body rod modification protein FlgD</fullName>
    </recommendedName>
</protein>
<keyword evidence="8" id="KW-0282">Flagellum</keyword>
<feature type="domain" description="FlgD Tudor-like" evidence="7">
    <location>
        <begin position="88"/>
        <end position="220"/>
    </location>
</feature>
<dbReference type="Pfam" id="PF13860">
    <property type="entry name" value="FlgD_ig"/>
    <property type="match status" value="1"/>
</dbReference>
<sequence length="223" mass="23358">MTTVQPNKAIDDLMAAMNPAKKATQSTSDAAQDRFMTLLVTQMRNQDPLNPLDNAQVTSQLAQLSTVTGIDKLNTTMQSLMSSYQTGQAVQAASMIGHGVFVPGSTIELTESKSVFGIELPAAADNIKVTVTDSKGAVVRTIDVGSQKAGIVPVAWDGKTDSDAVAPDGNYTFKVKATMGTEKIDATALSFGTVGSVSSNAQGVKLSLPGIGEFNMTDVRQIL</sequence>
<keyword evidence="3 5" id="KW-1005">Bacterial flagellum biogenesis</keyword>
<accession>A0A254TBF0</accession>
<proteinExistence type="inferred from homology"/>
<dbReference type="InterPro" id="IPR025965">
    <property type="entry name" value="FlgD/Vpr_Ig-like"/>
</dbReference>
<evidence type="ECO:0000256" key="3">
    <source>
        <dbReference type="ARBA" id="ARBA00022795"/>
    </source>
</evidence>
<dbReference type="NCBIfam" id="NF005176">
    <property type="entry name" value="PRK06655.1-1"/>
    <property type="match status" value="1"/>
</dbReference>
<dbReference type="GO" id="GO:0044781">
    <property type="term" value="P:bacterial-type flagellum organization"/>
    <property type="evidence" value="ECO:0007669"/>
    <property type="project" value="UniProtKB-UniRule"/>
</dbReference>
<name>A0A254TBF0_9BURK</name>
<evidence type="ECO:0000259" key="6">
    <source>
        <dbReference type="Pfam" id="PF13860"/>
    </source>
</evidence>
<dbReference type="InterPro" id="IPR025963">
    <property type="entry name" value="FLgD_Tudor"/>
</dbReference>
<gene>
    <name evidence="8" type="ORF">AYR66_11215</name>
</gene>
<comment type="function">
    <text evidence="4 5">Required for flagellar hook formation. May act as a scaffolding protein.</text>
</comment>
<dbReference type="Gene3D" id="2.60.40.4070">
    <property type="match status" value="1"/>
</dbReference>
<evidence type="ECO:0000259" key="7">
    <source>
        <dbReference type="Pfam" id="PF13861"/>
    </source>
</evidence>
<evidence type="ECO:0000256" key="2">
    <source>
        <dbReference type="ARBA" id="ARBA00016013"/>
    </source>
</evidence>
<organism evidence="8 9">
    <name type="scientific">Noviherbaspirillum denitrificans</name>
    <dbReference type="NCBI Taxonomy" id="1968433"/>
    <lineage>
        <taxon>Bacteria</taxon>
        <taxon>Pseudomonadati</taxon>
        <taxon>Pseudomonadota</taxon>
        <taxon>Betaproteobacteria</taxon>
        <taxon>Burkholderiales</taxon>
        <taxon>Oxalobacteraceae</taxon>
        <taxon>Noviherbaspirillum</taxon>
    </lineage>
</organism>
<evidence type="ECO:0000313" key="8">
    <source>
        <dbReference type="EMBL" id="OWW19986.1"/>
    </source>
</evidence>
<comment type="similarity">
    <text evidence="1 5">Belongs to the FlgD family.</text>
</comment>
<dbReference type="OrthoDB" id="9785233at2"/>
<evidence type="ECO:0000256" key="5">
    <source>
        <dbReference type="RuleBase" id="RU362076"/>
    </source>
</evidence>
<evidence type="ECO:0000313" key="9">
    <source>
        <dbReference type="Proteomes" id="UP000197535"/>
    </source>
</evidence>
<evidence type="ECO:0000256" key="4">
    <source>
        <dbReference type="ARBA" id="ARBA00024746"/>
    </source>
</evidence>
<dbReference type="Gene3D" id="2.30.30.910">
    <property type="match status" value="1"/>
</dbReference>
<evidence type="ECO:0000256" key="1">
    <source>
        <dbReference type="ARBA" id="ARBA00010577"/>
    </source>
</evidence>
<comment type="caution">
    <text evidence="8">The sequence shown here is derived from an EMBL/GenBank/DDBJ whole genome shotgun (WGS) entry which is preliminary data.</text>
</comment>
<feature type="domain" description="FlgD/Vpr Ig-like" evidence="6">
    <location>
        <begin position="105"/>
        <end position="179"/>
    </location>
</feature>
<keyword evidence="8" id="KW-0969">Cilium</keyword>
<dbReference type="Pfam" id="PF13861">
    <property type="entry name" value="FLgD_tudor"/>
    <property type="match status" value="1"/>
</dbReference>
<dbReference type="Proteomes" id="UP000197535">
    <property type="component" value="Unassembled WGS sequence"/>
</dbReference>
<keyword evidence="9" id="KW-1185">Reference proteome</keyword>
<dbReference type="Pfam" id="PF03963">
    <property type="entry name" value="FlgD"/>
    <property type="match status" value="1"/>
</dbReference>
<dbReference type="RefSeq" id="WP_088706883.1">
    <property type="nucleotide sequence ID" value="NZ_LSTO01000001.1"/>
</dbReference>
<keyword evidence="8" id="KW-0966">Cell projection</keyword>
<dbReference type="AlphaFoldDB" id="A0A254TBF0"/>